<evidence type="ECO:0000313" key="3">
    <source>
        <dbReference type="Proteomes" id="UP000821866"/>
    </source>
</evidence>
<name>A0A9J6E743_RHIMP</name>
<feature type="region of interest" description="Disordered" evidence="1">
    <location>
        <begin position="138"/>
        <end position="158"/>
    </location>
</feature>
<sequence length="158" mass="16883">MELQSEYVSGYYVQQRPWSPTKRRGPISSDFKTPGPGAFTIPSTIGEKASTNVTKGQKAPAFTFGTKTEEKRDLFVPGPGAYNIAGLSEKGKETVPAPTMAPKLREPEGFKTPAPGAYNPEKAEQCVLSAAPMYTFGSKIRDPKPADIPGESGNAVDS</sequence>
<comment type="caution">
    <text evidence="2">The sequence shown here is derived from an EMBL/GenBank/DDBJ whole genome shotgun (WGS) entry which is preliminary data.</text>
</comment>
<evidence type="ECO:0000313" key="2">
    <source>
        <dbReference type="EMBL" id="KAH8030279.1"/>
    </source>
</evidence>
<dbReference type="VEuPathDB" id="VectorBase:LOC119164047"/>
<organism evidence="2 3">
    <name type="scientific">Rhipicephalus microplus</name>
    <name type="common">Cattle tick</name>
    <name type="synonym">Boophilus microplus</name>
    <dbReference type="NCBI Taxonomy" id="6941"/>
    <lineage>
        <taxon>Eukaryota</taxon>
        <taxon>Metazoa</taxon>
        <taxon>Ecdysozoa</taxon>
        <taxon>Arthropoda</taxon>
        <taxon>Chelicerata</taxon>
        <taxon>Arachnida</taxon>
        <taxon>Acari</taxon>
        <taxon>Parasitiformes</taxon>
        <taxon>Ixodida</taxon>
        <taxon>Ixodoidea</taxon>
        <taxon>Ixodidae</taxon>
        <taxon>Rhipicephalinae</taxon>
        <taxon>Rhipicephalus</taxon>
        <taxon>Boophilus</taxon>
    </lineage>
</organism>
<accession>A0A9J6E743</accession>
<feature type="region of interest" description="Disordered" evidence="1">
    <location>
        <begin position="17"/>
        <end position="38"/>
    </location>
</feature>
<protein>
    <recommendedName>
        <fullName evidence="4">Outer dense fiber protein 3</fullName>
    </recommendedName>
</protein>
<gene>
    <name evidence="2" type="ORF">HPB51_006711</name>
</gene>
<dbReference type="InterPro" id="IPR051291">
    <property type="entry name" value="CIMAP"/>
</dbReference>
<dbReference type="GO" id="GO:0005856">
    <property type="term" value="C:cytoskeleton"/>
    <property type="evidence" value="ECO:0007669"/>
    <property type="project" value="TreeGrafter"/>
</dbReference>
<evidence type="ECO:0000256" key="1">
    <source>
        <dbReference type="SAM" id="MobiDB-lite"/>
    </source>
</evidence>
<dbReference type="Proteomes" id="UP000821866">
    <property type="component" value="Chromosome 3"/>
</dbReference>
<dbReference type="InterPro" id="IPR010736">
    <property type="entry name" value="SHIPPO-rpt"/>
</dbReference>
<reference evidence="2" key="1">
    <citation type="journal article" date="2020" name="Cell">
        <title>Large-Scale Comparative Analyses of Tick Genomes Elucidate Their Genetic Diversity and Vector Capacities.</title>
        <authorList>
            <consortium name="Tick Genome and Microbiome Consortium (TIGMIC)"/>
            <person name="Jia N."/>
            <person name="Wang J."/>
            <person name="Shi W."/>
            <person name="Du L."/>
            <person name="Sun Y."/>
            <person name="Zhan W."/>
            <person name="Jiang J.F."/>
            <person name="Wang Q."/>
            <person name="Zhang B."/>
            <person name="Ji P."/>
            <person name="Bell-Sakyi L."/>
            <person name="Cui X.M."/>
            <person name="Yuan T.T."/>
            <person name="Jiang B.G."/>
            <person name="Yang W.F."/>
            <person name="Lam T.T."/>
            <person name="Chang Q.C."/>
            <person name="Ding S.J."/>
            <person name="Wang X.J."/>
            <person name="Zhu J.G."/>
            <person name="Ruan X.D."/>
            <person name="Zhao L."/>
            <person name="Wei J.T."/>
            <person name="Ye R.Z."/>
            <person name="Que T.C."/>
            <person name="Du C.H."/>
            <person name="Zhou Y.H."/>
            <person name="Cheng J.X."/>
            <person name="Dai P.F."/>
            <person name="Guo W.B."/>
            <person name="Han X.H."/>
            <person name="Huang E.J."/>
            <person name="Li L.F."/>
            <person name="Wei W."/>
            <person name="Gao Y.C."/>
            <person name="Liu J.Z."/>
            <person name="Shao H.Z."/>
            <person name="Wang X."/>
            <person name="Wang C.C."/>
            <person name="Yang T.C."/>
            <person name="Huo Q.B."/>
            <person name="Li W."/>
            <person name="Chen H.Y."/>
            <person name="Chen S.E."/>
            <person name="Zhou L.G."/>
            <person name="Ni X.B."/>
            <person name="Tian J.H."/>
            <person name="Sheng Y."/>
            <person name="Liu T."/>
            <person name="Pan Y.S."/>
            <person name="Xia L.Y."/>
            <person name="Li J."/>
            <person name="Zhao F."/>
            <person name="Cao W.C."/>
        </authorList>
    </citation>
    <scope>NUCLEOTIDE SEQUENCE</scope>
    <source>
        <strain evidence="2">Rmic-2018</strain>
    </source>
</reference>
<keyword evidence="3" id="KW-1185">Reference proteome</keyword>
<dbReference type="EMBL" id="JABSTU010000005">
    <property type="protein sequence ID" value="KAH8030279.1"/>
    <property type="molecule type" value="Genomic_DNA"/>
</dbReference>
<reference evidence="2" key="2">
    <citation type="submission" date="2021-09" db="EMBL/GenBank/DDBJ databases">
        <authorList>
            <person name="Jia N."/>
            <person name="Wang J."/>
            <person name="Shi W."/>
            <person name="Du L."/>
            <person name="Sun Y."/>
            <person name="Zhan W."/>
            <person name="Jiang J."/>
            <person name="Wang Q."/>
            <person name="Zhang B."/>
            <person name="Ji P."/>
            <person name="Sakyi L.B."/>
            <person name="Cui X."/>
            <person name="Yuan T."/>
            <person name="Jiang B."/>
            <person name="Yang W."/>
            <person name="Lam T.T.-Y."/>
            <person name="Chang Q."/>
            <person name="Ding S."/>
            <person name="Wang X."/>
            <person name="Zhu J."/>
            <person name="Ruan X."/>
            <person name="Zhao L."/>
            <person name="Wei J."/>
            <person name="Que T."/>
            <person name="Du C."/>
            <person name="Cheng J."/>
            <person name="Dai P."/>
            <person name="Han X."/>
            <person name="Huang E."/>
            <person name="Gao Y."/>
            <person name="Liu J."/>
            <person name="Shao H."/>
            <person name="Ye R."/>
            <person name="Li L."/>
            <person name="Wei W."/>
            <person name="Wang X."/>
            <person name="Wang C."/>
            <person name="Huo Q."/>
            <person name="Li W."/>
            <person name="Guo W."/>
            <person name="Chen H."/>
            <person name="Chen S."/>
            <person name="Zhou L."/>
            <person name="Zhou L."/>
            <person name="Ni X."/>
            <person name="Tian J."/>
            <person name="Zhou Y."/>
            <person name="Sheng Y."/>
            <person name="Liu T."/>
            <person name="Pan Y."/>
            <person name="Xia L."/>
            <person name="Li J."/>
            <person name="Zhao F."/>
            <person name="Cao W."/>
        </authorList>
    </citation>
    <scope>NUCLEOTIDE SEQUENCE</scope>
    <source>
        <strain evidence="2">Rmic-2018</strain>
        <tissue evidence="2">Larvae</tissue>
    </source>
</reference>
<dbReference type="AlphaFoldDB" id="A0A9J6E743"/>
<evidence type="ECO:0008006" key="4">
    <source>
        <dbReference type="Google" id="ProtNLM"/>
    </source>
</evidence>
<dbReference type="PANTHER" id="PTHR21580">
    <property type="entry name" value="SHIPPO-1-RELATED"/>
    <property type="match status" value="1"/>
</dbReference>
<proteinExistence type="predicted"/>
<feature type="region of interest" description="Disordered" evidence="1">
    <location>
        <begin position="89"/>
        <end position="118"/>
    </location>
</feature>
<dbReference type="PANTHER" id="PTHR21580:SF28">
    <property type="entry name" value="BOREALIN N-TERMINAL DOMAIN-CONTAINING PROTEIN-RELATED"/>
    <property type="match status" value="1"/>
</dbReference>
<dbReference type="Pfam" id="PF07004">
    <property type="entry name" value="SHIPPO-rpt"/>
    <property type="match status" value="3"/>
</dbReference>